<evidence type="ECO:0000313" key="4">
    <source>
        <dbReference type="EnsemblMetazoa" id="BGLB034571-PA"/>
    </source>
</evidence>
<comment type="subcellular location">
    <subcellularLocation>
        <location evidence="3">Peroxisome membrane</location>
    </subcellularLocation>
</comment>
<dbReference type="InterPro" id="IPR026510">
    <property type="entry name" value="PEX11C_met"/>
</dbReference>
<dbReference type="GO" id="GO:0016559">
    <property type="term" value="P:peroxisome fission"/>
    <property type="evidence" value="ECO:0007669"/>
    <property type="project" value="InterPro"/>
</dbReference>
<keyword evidence="2" id="KW-0576">Peroxisome</keyword>
<dbReference type="InterPro" id="IPR008733">
    <property type="entry name" value="PEX11"/>
</dbReference>
<dbReference type="PANTHER" id="PTHR20990:SF1">
    <property type="entry name" value="PEROXISOMAL MEMBRANE PROTEIN 11C"/>
    <property type="match status" value="1"/>
</dbReference>
<dbReference type="Proteomes" id="UP000076420">
    <property type="component" value="Unassembled WGS sequence"/>
</dbReference>
<accession>A0A2C9LT78</accession>
<dbReference type="VEuPathDB" id="VectorBase:BGLAX_034849"/>
<evidence type="ECO:0000256" key="1">
    <source>
        <dbReference type="ARBA" id="ARBA00023136"/>
    </source>
</evidence>
<dbReference type="AlphaFoldDB" id="A0A2C9LT78"/>
<dbReference type="KEGG" id="bgt:106052349"/>
<evidence type="ECO:0000256" key="3">
    <source>
        <dbReference type="ARBA" id="ARBA00046271"/>
    </source>
</evidence>
<dbReference type="VEuPathDB" id="VectorBase:BGLB034571"/>
<evidence type="ECO:0000256" key="2">
    <source>
        <dbReference type="ARBA" id="ARBA00023140"/>
    </source>
</evidence>
<dbReference type="PANTHER" id="PTHR20990">
    <property type="entry name" value="PEROXISOMAL BIOGENESIS FACTOR 11"/>
    <property type="match status" value="1"/>
</dbReference>
<dbReference type="EnsemblMetazoa" id="BGLB034571-RA">
    <property type="protein sequence ID" value="BGLB034571-PA"/>
    <property type="gene ID" value="BGLB034571"/>
</dbReference>
<organism evidence="4 5">
    <name type="scientific">Biomphalaria glabrata</name>
    <name type="common">Bloodfluke planorb</name>
    <name type="synonym">Freshwater snail</name>
    <dbReference type="NCBI Taxonomy" id="6526"/>
    <lineage>
        <taxon>Eukaryota</taxon>
        <taxon>Metazoa</taxon>
        <taxon>Spiralia</taxon>
        <taxon>Lophotrochozoa</taxon>
        <taxon>Mollusca</taxon>
        <taxon>Gastropoda</taxon>
        <taxon>Heterobranchia</taxon>
        <taxon>Euthyneura</taxon>
        <taxon>Panpulmonata</taxon>
        <taxon>Hygrophila</taxon>
        <taxon>Lymnaeoidea</taxon>
        <taxon>Planorbidae</taxon>
        <taxon>Biomphalaria</taxon>
    </lineage>
</organism>
<name>A0A2C9LT78_BIOGL</name>
<evidence type="ECO:0000313" key="5">
    <source>
        <dbReference type="Proteomes" id="UP000076420"/>
    </source>
</evidence>
<reference evidence="4" key="1">
    <citation type="submission" date="2020-05" db="UniProtKB">
        <authorList>
            <consortium name="EnsemblMetazoa"/>
        </authorList>
    </citation>
    <scope>IDENTIFICATION</scope>
    <source>
        <strain evidence="4">BB02</strain>
    </source>
</reference>
<keyword evidence="1" id="KW-0472">Membrane</keyword>
<sequence>MAAVVKGLTSVVNVLETYRGRDRVMRFLTYAAMFLGGDGRTPLQIKWKILSSELSGCRVILRLFDDLSMLLYNMSISFGRK</sequence>
<gene>
    <name evidence="4" type="primary">106052349</name>
</gene>
<dbReference type="Pfam" id="PF05648">
    <property type="entry name" value="PEX11"/>
    <property type="match status" value="1"/>
</dbReference>
<dbReference type="STRING" id="6526.A0A2C9LT78"/>
<dbReference type="GO" id="GO:0005778">
    <property type="term" value="C:peroxisomal membrane"/>
    <property type="evidence" value="ECO:0007669"/>
    <property type="project" value="UniProtKB-SubCell"/>
</dbReference>
<protein>
    <submittedName>
        <fullName evidence="4">Uncharacterized protein</fullName>
    </submittedName>
</protein>
<proteinExistence type="predicted"/>